<dbReference type="EMBL" id="PGEX01000001">
    <property type="protein sequence ID" value="PJJ40153.1"/>
    <property type="molecule type" value="Genomic_DNA"/>
</dbReference>
<organism evidence="1 2">
    <name type="scientific">Hallerella succinigenes</name>
    <dbReference type="NCBI Taxonomy" id="1896222"/>
    <lineage>
        <taxon>Bacteria</taxon>
        <taxon>Pseudomonadati</taxon>
        <taxon>Fibrobacterota</taxon>
        <taxon>Fibrobacteria</taxon>
        <taxon>Fibrobacterales</taxon>
        <taxon>Fibrobacteraceae</taxon>
        <taxon>Hallerella</taxon>
    </lineage>
</organism>
<accession>A0A2M9A3E0</accession>
<reference evidence="1 2" key="1">
    <citation type="submission" date="2017-11" db="EMBL/GenBank/DDBJ databases">
        <title>Animal gut microbial communities from fecal samples from Wisconsin, USA.</title>
        <authorList>
            <person name="Neumann A."/>
        </authorList>
    </citation>
    <scope>NUCLEOTIDE SEQUENCE [LARGE SCALE GENOMIC DNA]</scope>
    <source>
        <strain evidence="1 2">UWS3</strain>
    </source>
</reference>
<evidence type="ECO:0000313" key="2">
    <source>
        <dbReference type="Proteomes" id="UP000231134"/>
    </source>
</evidence>
<protein>
    <recommendedName>
        <fullName evidence="3">Redox-active protein (C_GCAxxG_C_C)</fullName>
    </recommendedName>
</protein>
<proteinExistence type="predicted"/>
<comment type="caution">
    <text evidence="1">The sequence shown here is derived from an EMBL/GenBank/DDBJ whole genome shotgun (WGS) entry which is preliminary data.</text>
</comment>
<keyword evidence="2" id="KW-1185">Reference proteome</keyword>
<dbReference type="RefSeq" id="WP_100424273.1">
    <property type="nucleotide sequence ID" value="NZ_PGEX01000001.1"/>
</dbReference>
<evidence type="ECO:0008006" key="3">
    <source>
        <dbReference type="Google" id="ProtNLM"/>
    </source>
</evidence>
<dbReference type="Proteomes" id="UP000231134">
    <property type="component" value="Unassembled WGS sequence"/>
</dbReference>
<dbReference type="AlphaFoldDB" id="A0A2M9A3E0"/>
<sequence>MKEYAKDYHAKHLGNCAMSVAAAWLNAHQGDMSEVERFRSCGGGRAEGGLCGALYAALQYCPAQKDKITEEFRKRCNGTLCSELRPSKNHTCNDRVGVAAAILDELEESK</sequence>
<gene>
    <name evidence="1" type="ORF">BGX16_0062</name>
</gene>
<dbReference type="OrthoDB" id="9791535at2"/>
<evidence type="ECO:0000313" key="1">
    <source>
        <dbReference type="EMBL" id="PJJ40153.1"/>
    </source>
</evidence>
<name>A0A2M9A3E0_9BACT</name>